<comment type="similarity">
    <text evidence="2">Belongs to the UPP synthase family.</text>
</comment>
<proteinExistence type="inferred from homology"/>
<dbReference type="HAMAP" id="MF_01139">
    <property type="entry name" value="ISPT"/>
    <property type="match status" value="1"/>
</dbReference>
<reference evidence="3 4" key="1">
    <citation type="submission" date="2019-03" db="EMBL/GenBank/DDBJ databases">
        <title>Genomic Encyclopedia of Type Strains, Phase IV (KMG-IV): sequencing the most valuable type-strain genomes for metagenomic binning, comparative biology and taxonomic classification.</title>
        <authorList>
            <person name="Goeker M."/>
        </authorList>
    </citation>
    <scope>NUCLEOTIDE SEQUENCE [LARGE SCALE GENOMIC DNA]</scope>
    <source>
        <strain evidence="3 4">DSM 102940</strain>
    </source>
</reference>
<feature type="binding site" evidence="2">
    <location>
        <position position="51"/>
    </location>
    <ligand>
        <name>substrate</name>
    </ligand>
</feature>
<protein>
    <recommendedName>
        <fullName evidence="2">Isoprenyl transferase</fullName>
        <ecNumber evidence="2">2.5.1.-</ecNumber>
    </recommendedName>
</protein>
<feature type="active site" description="Proton acceptor" evidence="2">
    <location>
        <position position="82"/>
    </location>
</feature>
<dbReference type="GO" id="GO:0005829">
    <property type="term" value="C:cytosol"/>
    <property type="evidence" value="ECO:0007669"/>
    <property type="project" value="TreeGrafter"/>
</dbReference>
<name>A0A4V2SCM0_9FIRM</name>
<feature type="binding site" evidence="2">
    <location>
        <begin position="208"/>
        <end position="210"/>
    </location>
    <ligand>
        <name>substrate</name>
    </ligand>
</feature>
<feature type="binding site" evidence="2">
    <location>
        <position position="221"/>
    </location>
    <ligand>
        <name>Mg(2+)</name>
        <dbReference type="ChEBI" id="CHEBI:18420"/>
    </ligand>
</feature>
<keyword evidence="4" id="KW-1185">Reference proteome</keyword>
<dbReference type="EC" id="2.5.1.-" evidence="2"/>
<organism evidence="3 4">
    <name type="scientific">Marinisporobacter balticus</name>
    <dbReference type="NCBI Taxonomy" id="2018667"/>
    <lineage>
        <taxon>Bacteria</taxon>
        <taxon>Bacillati</taxon>
        <taxon>Bacillota</taxon>
        <taxon>Clostridia</taxon>
        <taxon>Peptostreptococcales</taxon>
        <taxon>Thermotaleaceae</taxon>
        <taxon>Marinisporobacter</taxon>
    </lineage>
</organism>
<dbReference type="GO" id="GO:0016094">
    <property type="term" value="P:polyprenol biosynthetic process"/>
    <property type="evidence" value="ECO:0007669"/>
    <property type="project" value="TreeGrafter"/>
</dbReference>
<dbReference type="InterPro" id="IPR036424">
    <property type="entry name" value="UPP_synth-like_sf"/>
</dbReference>
<dbReference type="FunFam" id="3.40.1180.10:FF:000001">
    <property type="entry name" value="(2E,6E)-farnesyl-diphosphate-specific ditrans,polycis-undecaprenyl-diphosphate synthase"/>
    <property type="match status" value="1"/>
</dbReference>
<dbReference type="InterPro" id="IPR018520">
    <property type="entry name" value="UPP_synth-like_CS"/>
</dbReference>
<evidence type="ECO:0000256" key="2">
    <source>
        <dbReference type="HAMAP-Rule" id="MF_01139"/>
    </source>
</evidence>
<feature type="binding site" evidence="2">
    <location>
        <position position="85"/>
    </location>
    <ligand>
        <name>substrate</name>
    </ligand>
</feature>
<dbReference type="PROSITE" id="PS01066">
    <property type="entry name" value="UPP_SYNTHASE"/>
    <property type="match status" value="1"/>
</dbReference>
<dbReference type="Pfam" id="PF01255">
    <property type="entry name" value="Prenyltransf"/>
    <property type="match status" value="1"/>
</dbReference>
<comment type="subunit">
    <text evidence="2">Homodimer.</text>
</comment>
<keyword evidence="2" id="KW-0479">Metal-binding</keyword>
<feature type="active site" evidence="2">
    <location>
        <position position="34"/>
    </location>
</feature>
<feature type="binding site" evidence="2">
    <location>
        <begin position="79"/>
        <end position="81"/>
    </location>
    <ligand>
        <name>substrate</name>
    </ligand>
</feature>
<dbReference type="PANTHER" id="PTHR10291:SF0">
    <property type="entry name" value="DEHYDRODOLICHYL DIPHOSPHATE SYNTHASE 2"/>
    <property type="match status" value="1"/>
</dbReference>
<comment type="caution">
    <text evidence="3">The sequence shown here is derived from an EMBL/GenBank/DDBJ whole genome shotgun (WGS) entry which is preliminary data.</text>
</comment>
<evidence type="ECO:0000256" key="1">
    <source>
        <dbReference type="ARBA" id="ARBA00022679"/>
    </source>
</evidence>
<dbReference type="Proteomes" id="UP000294919">
    <property type="component" value="Unassembled WGS sequence"/>
</dbReference>
<dbReference type="InterPro" id="IPR001441">
    <property type="entry name" value="UPP_synth-like"/>
</dbReference>
<feature type="binding site" evidence="2">
    <location>
        <position position="39"/>
    </location>
    <ligand>
        <name>substrate</name>
    </ligand>
</feature>
<feature type="binding site" evidence="2">
    <location>
        <position position="83"/>
    </location>
    <ligand>
        <name>substrate</name>
    </ligand>
</feature>
<dbReference type="Gene3D" id="3.40.1180.10">
    <property type="entry name" value="Decaprenyl diphosphate synthase-like"/>
    <property type="match status" value="1"/>
</dbReference>
<evidence type="ECO:0000313" key="4">
    <source>
        <dbReference type="Proteomes" id="UP000294919"/>
    </source>
</evidence>
<dbReference type="NCBIfam" id="NF011405">
    <property type="entry name" value="PRK14830.1"/>
    <property type="match status" value="1"/>
</dbReference>
<comment type="cofactor">
    <cofactor evidence="2">
        <name>Mg(2+)</name>
        <dbReference type="ChEBI" id="CHEBI:18420"/>
    </cofactor>
    <text evidence="2">Binds 2 magnesium ions per subunit.</text>
</comment>
<dbReference type="EMBL" id="SLWV01000001">
    <property type="protein sequence ID" value="TCO79910.1"/>
    <property type="molecule type" value="Genomic_DNA"/>
</dbReference>
<dbReference type="CDD" id="cd00475">
    <property type="entry name" value="Cis_IPPS"/>
    <property type="match status" value="1"/>
</dbReference>
<dbReference type="SUPFAM" id="SSF64005">
    <property type="entry name" value="Undecaprenyl diphosphate synthase"/>
    <property type="match status" value="1"/>
</dbReference>
<dbReference type="PANTHER" id="PTHR10291">
    <property type="entry name" value="DEHYDRODOLICHYL DIPHOSPHATE SYNTHASE FAMILY MEMBER"/>
    <property type="match status" value="1"/>
</dbReference>
<accession>A0A4V2SCM0</accession>
<comment type="function">
    <text evidence="2">Catalyzes the condensation of isopentenyl diphosphate (IPP) with allylic pyrophosphates generating different type of terpenoids.</text>
</comment>
<evidence type="ECO:0000313" key="3">
    <source>
        <dbReference type="EMBL" id="TCO79910.1"/>
    </source>
</evidence>
<dbReference type="GO" id="GO:0030145">
    <property type="term" value="F:manganese ion binding"/>
    <property type="evidence" value="ECO:0007669"/>
    <property type="project" value="TreeGrafter"/>
</dbReference>
<dbReference type="GO" id="GO:0000287">
    <property type="term" value="F:magnesium ion binding"/>
    <property type="evidence" value="ECO:0007669"/>
    <property type="project" value="UniProtKB-UniRule"/>
</dbReference>
<dbReference type="AlphaFoldDB" id="A0A4V2SCM0"/>
<dbReference type="GO" id="GO:0008834">
    <property type="term" value="F:ditrans,polycis-undecaprenyl-diphosphate synthase [(2E,6E)-farnesyl-diphosphate specific] activity"/>
    <property type="evidence" value="ECO:0007669"/>
    <property type="project" value="TreeGrafter"/>
</dbReference>
<feature type="binding site" evidence="2">
    <location>
        <position position="47"/>
    </location>
    <ligand>
        <name>substrate</name>
    </ligand>
</feature>
<keyword evidence="1 2" id="KW-0808">Transferase</keyword>
<gene>
    <name evidence="3" type="ORF">EV214_101144</name>
</gene>
<dbReference type="RefSeq" id="WP_330571212.1">
    <property type="nucleotide sequence ID" value="NZ_SLWV01000001.1"/>
</dbReference>
<feature type="binding site" evidence="2">
    <location>
        <position position="34"/>
    </location>
    <ligand>
        <name>Mg(2+)</name>
        <dbReference type="ChEBI" id="CHEBI:18420"/>
    </ligand>
</feature>
<feature type="binding site" evidence="2">
    <location>
        <position position="202"/>
    </location>
    <ligand>
        <name>substrate</name>
    </ligand>
</feature>
<sequence>MKSMKNIFSSRKRRVDDKKLDMTRLPKHIAIIMDGNGRWAKKRGLPRTAGHKAGVEALRDIIRTCSTLNIKYLTLYAFSTENWKRPKDEVSALMQLLVHYLKKEIIELHKNNVRIRTIGDISGLSQVARKEIDIAIELTKNNDGLGVNIALNYGARAEMIKAVKEMCQKVKNNEIAIENIDENEFEQCLYTKGIPDPDLVIRPSGEFRISNFLLWQIAYSEFWFSNIFWPDFNGECLMEAIIDYQKRDRRFGGIK</sequence>
<feature type="binding site" evidence="2">
    <location>
        <begin position="35"/>
        <end position="38"/>
    </location>
    <ligand>
        <name>substrate</name>
    </ligand>
</feature>
<keyword evidence="2" id="KW-0460">Magnesium</keyword>
<dbReference type="NCBIfam" id="TIGR00055">
    <property type="entry name" value="uppS"/>
    <property type="match status" value="1"/>
</dbReference>